<evidence type="ECO:0000313" key="3">
    <source>
        <dbReference type="Proteomes" id="UP000308730"/>
    </source>
</evidence>
<sequence length="522" mass="57220">MNTPQDKLDALFPVPAVAPRGSTLTPARLAGPDTETADALIESQQHNHKNQHIFFNDRHFHNHATHHILAIYALGASPETIRAAYASHTGYQRPAIPPAGVVNKSNWKNFLGDEKYYQAYLTFFTNLLLENGPAAVLKEYVFSKDANFVPAQGKTDRPNMFNRFIGGLLHPLIHSGYGAEFGQLGMWAEGLAEASVERPSPGAIVPDTLYEEMYSSSDLVSRVASLGLSSKPKPAHALAILGRISKDLDFAPEAIKLANAKGPADLGHIAGTCIDKILKYADEWSVGTSQEEIDKKLEELIWMSTVIYAVGGWAGRQLSADKNKDFNGDFFFMHAVTSAIFLPSFTTYLSPAASSFLLKTYFVTILAVYVARGRPGLPLAEFFTQVPKPTPPGPQPTSSPEIFTVPFPSNPDLYKQPKKNWIAAGGDKIHTSNPWLPIIQTTLLHPDEHLCKLQRSLYHFASVFGTTRPGTFSHLSDVLEGADVLDGSLFIRAAGLTANRLGWVREGFAQKSWDFGGFLRAV</sequence>
<evidence type="ECO:0008006" key="4">
    <source>
        <dbReference type="Google" id="ProtNLM"/>
    </source>
</evidence>
<dbReference type="PANTHER" id="PTHR35870:SF1">
    <property type="entry name" value="PROTEIN, PUTATIVE (AFU_ORTHOLOGUE AFUA_5G03330)-RELATED"/>
    <property type="match status" value="1"/>
</dbReference>
<dbReference type="GO" id="GO:0016491">
    <property type="term" value="F:oxidoreductase activity"/>
    <property type="evidence" value="ECO:0007669"/>
    <property type="project" value="UniProtKB-KW"/>
</dbReference>
<organism evidence="2 3">
    <name type="scientific">Antrodiella citrinella</name>
    <dbReference type="NCBI Taxonomy" id="2447956"/>
    <lineage>
        <taxon>Eukaryota</taxon>
        <taxon>Fungi</taxon>
        <taxon>Dikarya</taxon>
        <taxon>Basidiomycota</taxon>
        <taxon>Agaricomycotina</taxon>
        <taxon>Agaricomycetes</taxon>
        <taxon>Polyporales</taxon>
        <taxon>Steccherinaceae</taxon>
        <taxon>Antrodiella</taxon>
    </lineage>
</organism>
<name>A0A4S4MRZ8_9APHY</name>
<proteinExistence type="predicted"/>
<evidence type="ECO:0000313" key="2">
    <source>
        <dbReference type="EMBL" id="THH28849.1"/>
    </source>
</evidence>
<dbReference type="InterPro" id="IPR025337">
    <property type="entry name" value="Questin_oxidase-like"/>
</dbReference>
<gene>
    <name evidence="2" type="ORF">EUX98_g5339</name>
</gene>
<reference evidence="2 3" key="1">
    <citation type="submission" date="2019-02" db="EMBL/GenBank/DDBJ databases">
        <title>Genome sequencing of the rare red list fungi Antrodiella citrinella (Flaviporus citrinellus).</title>
        <authorList>
            <person name="Buettner E."/>
            <person name="Kellner H."/>
        </authorList>
    </citation>
    <scope>NUCLEOTIDE SEQUENCE [LARGE SCALE GENOMIC DNA]</scope>
    <source>
        <strain evidence="2 3">DSM 108506</strain>
    </source>
</reference>
<dbReference type="OrthoDB" id="10004862at2759"/>
<dbReference type="Proteomes" id="UP000308730">
    <property type="component" value="Unassembled WGS sequence"/>
</dbReference>
<protein>
    <recommendedName>
        <fullName evidence="4">DUF4243 domain-containing protein</fullName>
    </recommendedName>
</protein>
<evidence type="ECO:0000256" key="1">
    <source>
        <dbReference type="ARBA" id="ARBA00023002"/>
    </source>
</evidence>
<dbReference type="AlphaFoldDB" id="A0A4S4MRZ8"/>
<dbReference type="EMBL" id="SGPM01000154">
    <property type="protein sequence ID" value="THH28849.1"/>
    <property type="molecule type" value="Genomic_DNA"/>
</dbReference>
<comment type="caution">
    <text evidence="2">The sequence shown here is derived from an EMBL/GenBank/DDBJ whole genome shotgun (WGS) entry which is preliminary data.</text>
</comment>
<accession>A0A4S4MRZ8</accession>
<keyword evidence="3" id="KW-1185">Reference proteome</keyword>
<keyword evidence="1" id="KW-0560">Oxidoreductase</keyword>
<dbReference type="PANTHER" id="PTHR35870">
    <property type="entry name" value="PROTEIN, PUTATIVE (AFU_ORTHOLOGUE AFUA_5G03330)-RELATED"/>
    <property type="match status" value="1"/>
</dbReference>
<dbReference type="Pfam" id="PF14027">
    <property type="entry name" value="Questin_oxidase"/>
    <property type="match status" value="1"/>
</dbReference>